<evidence type="ECO:0000256" key="12">
    <source>
        <dbReference type="SAM" id="Phobius"/>
    </source>
</evidence>
<keyword evidence="2" id="KW-1003">Cell membrane</keyword>
<feature type="domain" description="Methyl-accepting transducer" evidence="13">
    <location>
        <begin position="245"/>
        <end position="481"/>
    </location>
</feature>
<proteinExistence type="inferred from homology"/>
<dbReference type="CDD" id="cd00130">
    <property type="entry name" value="PAS"/>
    <property type="match status" value="1"/>
</dbReference>
<accession>A0A1M4VY75</accession>
<dbReference type="SMART" id="SM00091">
    <property type="entry name" value="PAS"/>
    <property type="match status" value="1"/>
</dbReference>
<organism evidence="15 16">
    <name type="scientific">Marinomonas polaris DSM 16579</name>
    <dbReference type="NCBI Taxonomy" id="1122206"/>
    <lineage>
        <taxon>Bacteria</taxon>
        <taxon>Pseudomonadati</taxon>
        <taxon>Pseudomonadota</taxon>
        <taxon>Gammaproteobacteria</taxon>
        <taxon>Oceanospirillales</taxon>
        <taxon>Oceanospirillaceae</taxon>
        <taxon>Marinomonas</taxon>
    </lineage>
</organism>
<feature type="transmembrane region" description="Helical" evidence="12">
    <location>
        <begin position="146"/>
        <end position="164"/>
    </location>
</feature>
<dbReference type="Gene3D" id="3.30.450.20">
    <property type="entry name" value="PAS domain"/>
    <property type="match status" value="1"/>
</dbReference>
<comment type="subcellular location">
    <subcellularLocation>
        <location evidence="1">Cell inner membrane</location>
        <topology evidence="1">Multi-pass membrane protein</topology>
    </subcellularLocation>
</comment>
<dbReference type="InterPro" id="IPR035965">
    <property type="entry name" value="PAS-like_dom_sf"/>
</dbReference>
<dbReference type="GO" id="GO:0007165">
    <property type="term" value="P:signal transduction"/>
    <property type="evidence" value="ECO:0007669"/>
    <property type="project" value="UniProtKB-KW"/>
</dbReference>
<keyword evidence="8 12" id="KW-0472">Membrane</keyword>
<dbReference type="InterPro" id="IPR000014">
    <property type="entry name" value="PAS"/>
</dbReference>
<evidence type="ECO:0000256" key="7">
    <source>
        <dbReference type="ARBA" id="ARBA00022989"/>
    </source>
</evidence>
<dbReference type="PANTHER" id="PTHR32089:SF74">
    <property type="entry name" value="METHYL-ACCEPTING CHEMOTAXIS PROTEIN AER"/>
    <property type="match status" value="1"/>
</dbReference>
<dbReference type="RefSeq" id="WP_072838398.1">
    <property type="nucleotide sequence ID" value="NZ_FQVF01000003.1"/>
</dbReference>
<dbReference type="InterPro" id="IPR013655">
    <property type="entry name" value="PAS_fold_3"/>
</dbReference>
<sequence length="517" mass="56630">MKKNLPVTNREVILPAGTTLVTSTDLKGIITYCNDEFVAISGFDRSELVGSSHNIVRHPDMPPQAFSIMWEYLKSGKPWMGLVKNRCKNGDHYWVNAYVTPITVSGKVVGFESVRVTPKPEDVIRADEYYSRLNANKKSKLKIPQGVYSLMVFLTCLISSFFVFEDNSALLLSAILLNVLVFFSYQNYSFKKSLSSIDDLLKESFSHPVAVATYTDDVSSIGRIKVSILSELSHLNTVLSRIENSANELSRESKVGLDATNNTKFYMDKQSSETEQVAAAMNEMSTAIFEVSKHVQETATNATVAREKVTKGVELSSRSKHSIASLNGSVEDITNSIKELESQTTNIADAAGIIEQIAEQTNLLALNAAIEAARAGEHGRGFAVVADEVRQLAQRTQESTKKIYSIITHFRDSVSNSVAIAAQCSSSAENGLINVSETETMLNSFADDMNLIVDMSVQMAAAVEEQALVSDEVNRQIINISSLSTDCTGKSIEAGEAVQELDNVANQLKDLVVGFKR</sequence>
<dbReference type="AlphaFoldDB" id="A0A1M4VY75"/>
<dbReference type="EMBL" id="FQVF01000003">
    <property type="protein sequence ID" value="SHE73662.1"/>
    <property type="molecule type" value="Genomic_DNA"/>
</dbReference>
<evidence type="ECO:0000256" key="10">
    <source>
        <dbReference type="ARBA" id="ARBA00029447"/>
    </source>
</evidence>
<dbReference type="SMART" id="SM00283">
    <property type="entry name" value="MA"/>
    <property type="match status" value="1"/>
</dbReference>
<dbReference type="PROSITE" id="PS50112">
    <property type="entry name" value="PAS"/>
    <property type="match status" value="1"/>
</dbReference>
<evidence type="ECO:0000313" key="16">
    <source>
        <dbReference type="Proteomes" id="UP000184517"/>
    </source>
</evidence>
<evidence type="ECO:0000256" key="3">
    <source>
        <dbReference type="ARBA" id="ARBA00022481"/>
    </source>
</evidence>
<evidence type="ECO:0000256" key="5">
    <source>
        <dbReference type="ARBA" id="ARBA00022519"/>
    </source>
</evidence>
<evidence type="ECO:0000259" key="14">
    <source>
        <dbReference type="PROSITE" id="PS50112"/>
    </source>
</evidence>
<evidence type="ECO:0000256" key="11">
    <source>
        <dbReference type="PROSITE-ProRule" id="PRU00284"/>
    </source>
</evidence>
<dbReference type="CDD" id="cd11386">
    <property type="entry name" value="MCP_signal"/>
    <property type="match status" value="1"/>
</dbReference>
<dbReference type="Gene3D" id="1.10.287.950">
    <property type="entry name" value="Methyl-accepting chemotaxis protein"/>
    <property type="match status" value="1"/>
</dbReference>
<dbReference type="NCBIfam" id="TIGR00229">
    <property type="entry name" value="sensory_box"/>
    <property type="match status" value="1"/>
</dbReference>
<gene>
    <name evidence="15" type="ORF">SAMN02745753_00772</name>
</gene>
<comment type="similarity">
    <text evidence="10">Belongs to the methyl-accepting chemotaxis (MCP) protein family.</text>
</comment>
<dbReference type="PROSITE" id="PS50111">
    <property type="entry name" value="CHEMOTAXIS_TRANSDUC_2"/>
    <property type="match status" value="1"/>
</dbReference>
<protein>
    <submittedName>
        <fullName evidence="15">Methyl-accepting chemotaxis sensory transducer with Pas/Pac sensor</fullName>
    </submittedName>
</protein>
<name>A0A1M4VY75_9GAMM</name>
<dbReference type="OrthoDB" id="5675566at2"/>
<dbReference type="FunFam" id="3.30.450.20:FF:000046">
    <property type="entry name" value="Aerotaxis sensor receptor"/>
    <property type="match status" value="1"/>
</dbReference>
<keyword evidence="7 12" id="KW-1133">Transmembrane helix</keyword>
<evidence type="ECO:0000259" key="13">
    <source>
        <dbReference type="PROSITE" id="PS50111"/>
    </source>
</evidence>
<evidence type="ECO:0000256" key="6">
    <source>
        <dbReference type="ARBA" id="ARBA00022692"/>
    </source>
</evidence>
<keyword evidence="6 12" id="KW-0812">Transmembrane</keyword>
<dbReference type="GO" id="GO:0005886">
    <property type="term" value="C:plasma membrane"/>
    <property type="evidence" value="ECO:0007669"/>
    <property type="project" value="UniProtKB-SubCell"/>
</dbReference>
<evidence type="ECO:0000256" key="2">
    <source>
        <dbReference type="ARBA" id="ARBA00022475"/>
    </source>
</evidence>
<feature type="domain" description="PAS" evidence="14">
    <location>
        <begin position="21"/>
        <end position="60"/>
    </location>
</feature>
<dbReference type="GO" id="GO:0004888">
    <property type="term" value="F:transmembrane signaling receptor activity"/>
    <property type="evidence" value="ECO:0007669"/>
    <property type="project" value="InterPro"/>
</dbReference>
<evidence type="ECO:0000256" key="8">
    <source>
        <dbReference type="ARBA" id="ARBA00023136"/>
    </source>
</evidence>
<keyword evidence="9 11" id="KW-0807">Transducer</keyword>
<keyword evidence="16" id="KW-1185">Reference proteome</keyword>
<evidence type="ECO:0000313" key="15">
    <source>
        <dbReference type="EMBL" id="SHE73662.1"/>
    </source>
</evidence>
<dbReference type="SUPFAM" id="SSF58104">
    <property type="entry name" value="Methyl-accepting chemotaxis protein (MCP) signaling domain"/>
    <property type="match status" value="1"/>
</dbReference>
<feature type="transmembrane region" description="Helical" evidence="12">
    <location>
        <begin position="170"/>
        <end position="188"/>
    </location>
</feature>
<keyword evidence="3" id="KW-0488">Methylation</keyword>
<dbReference type="Proteomes" id="UP000184517">
    <property type="component" value="Unassembled WGS sequence"/>
</dbReference>
<keyword evidence="4" id="KW-0145">Chemotaxis</keyword>
<dbReference type="PANTHER" id="PTHR32089">
    <property type="entry name" value="METHYL-ACCEPTING CHEMOTAXIS PROTEIN MCPB"/>
    <property type="match status" value="1"/>
</dbReference>
<keyword evidence="5" id="KW-0997">Cell inner membrane</keyword>
<dbReference type="GO" id="GO:0052131">
    <property type="term" value="P:positive aerotaxis"/>
    <property type="evidence" value="ECO:0007669"/>
    <property type="project" value="UniProtKB-ARBA"/>
</dbReference>
<reference evidence="16" key="1">
    <citation type="submission" date="2016-11" db="EMBL/GenBank/DDBJ databases">
        <authorList>
            <person name="Varghese N."/>
            <person name="Submissions S."/>
        </authorList>
    </citation>
    <scope>NUCLEOTIDE SEQUENCE [LARGE SCALE GENOMIC DNA]</scope>
    <source>
        <strain evidence="16">DSM 16579</strain>
    </source>
</reference>
<evidence type="ECO:0000256" key="1">
    <source>
        <dbReference type="ARBA" id="ARBA00004429"/>
    </source>
</evidence>
<dbReference type="FunFam" id="1.10.287.950:FF:000001">
    <property type="entry name" value="Methyl-accepting chemotaxis sensory transducer"/>
    <property type="match status" value="1"/>
</dbReference>
<dbReference type="Pfam" id="PF08447">
    <property type="entry name" value="PAS_3"/>
    <property type="match status" value="1"/>
</dbReference>
<evidence type="ECO:0000256" key="4">
    <source>
        <dbReference type="ARBA" id="ARBA00022500"/>
    </source>
</evidence>
<dbReference type="InterPro" id="IPR004089">
    <property type="entry name" value="MCPsignal_dom"/>
</dbReference>
<dbReference type="PRINTS" id="PR00260">
    <property type="entry name" value="CHEMTRNSDUCR"/>
</dbReference>
<evidence type="ECO:0000256" key="9">
    <source>
        <dbReference type="ARBA" id="ARBA00023224"/>
    </source>
</evidence>
<dbReference type="SUPFAM" id="SSF55785">
    <property type="entry name" value="PYP-like sensor domain (PAS domain)"/>
    <property type="match status" value="1"/>
</dbReference>
<dbReference type="Pfam" id="PF00015">
    <property type="entry name" value="MCPsignal"/>
    <property type="match status" value="1"/>
</dbReference>
<dbReference type="STRING" id="1122206.SAMN02745753_00772"/>
<dbReference type="InterPro" id="IPR004090">
    <property type="entry name" value="Chemotax_Me-accpt_rcpt"/>
</dbReference>